<dbReference type="AlphaFoldDB" id="C1BCM4"/>
<sequence length="349" mass="38287">MVYWPAWQYTVCGLIRVKYDSLGGPNSFLLWPASNELTNPDGYGKRSVFNNGPIYWSSASGAHPVVNHFFAAWQRNGWEAGPLGYPTTDEIANPGTAPGRRQEFQNTAAIYWKLNEAYAIRGAIRAKWNELGAEQGSLGYPLSDEIVPPPELSVAGTRMNKFEAGMILWSAEQGAAEANWFVTQDGSSARTMDQPGDGVVKISPGKPRETECPAETVHPGTPFNCEEAWPDSYDRTVVARFGRQNSQATPGHGAFGWMHALVDHNLDLDAMGKIINVSQKVPIGDRLEYQAEFKARGQTIIRAAVRTREVAMDEDGHLDEFAQGVVTGYCKTGSEAGEGWCPDWVNGTL</sequence>
<reference evidence="2 3" key="1">
    <citation type="submission" date="2009-03" db="EMBL/GenBank/DDBJ databases">
        <title>Comparison of the complete genome sequences of Rhodococcus erythropolis PR4 and Rhodococcus opacus B4.</title>
        <authorList>
            <person name="Takarada H."/>
            <person name="Sekine M."/>
            <person name="Hosoyama A."/>
            <person name="Yamada R."/>
            <person name="Fujisawa T."/>
            <person name="Omata S."/>
            <person name="Shimizu A."/>
            <person name="Tsukatani N."/>
            <person name="Tanikawa S."/>
            <person name="Fujita N."/>
            <person name="Harayama S."/>
        </authorList>
    </citation>
    <scope>NUCLEOTIDE SEQUENCE [LARGE SCALE GENOMIC DNA]</scope>
    <source>
        <strain evidence="2 3">B4</strain>
        <plasmid evidence="2 3">pROB01</plasmid>
    </source>
</reference>
<dbReference type="InterPro" id="IPR013207">
    <property type="entry name" value="LGFP"/>
</dbReference>
<dbReference type="PATRIC" id="fig|632772.20.peg.8355"/>
<evidence type="ECO:0000313" key="3">
    <source>
        <dbReference type="Proteomes" id="UP000002212"/>
    </source>
</evidence>
<accession>C1BCM4</accession>
<dbReference type="Proteomes" id="UP000002212">
    <property type="component" value="Plasmid pROB01"/>
</dbReference>
<evidence type="ECO:0000313" key="2">
    <source>
        <dbReference type="EMBL" id="BAH56079.1"/>
    </source>
</evidence>
<dbReference type="KEGG" id="rop:ROP_pROB01-05800"/>
<dbReference type="HOGENOM" id="CLU_794269_0_0_11"/>
<name>C1BCM4_RHOOB</name>
<dbReference type="Pfam" id="PF08310">
    <property type="entry name" value="LGFP"/>
    <property type="match status" value="3"/>
</dbReference>
<feature type="region of interest" description="Disordered" evidence="1">
    <location>
        <begin position="187"/>
        <end position="219"/>
    </location>
</feature>
<organism evidence="2 3">
    <name type="scientific">Rhodococcus opacus (strain B4)</name>
    <dbReference type="NCBI Taxonomy" id="632772"/>
    <lineage>
        <taxon>Bacteria</taxon>
        <taxon>Bacillati</taxon>
        <taxon>Actinomycetota</taxon>
        <taxon>Actinomycetes</taxon>
        <taxon>Mycobacteriales</taxon>
        <taxon>Nocardiaceae</taxon>
        <taxon>Rhodococcus</taxon>
    </lineage>
</organism>
<gene>
    <name evidence="2" type="ordered locus">ROP_pROB01-05800</name>
</gene>
<keyword evidence="2" id="KW-0614">Plasmid</keyword>
<evidence type="ECO:0000256" key="1">
    <source>
        <dbReference type="SAM" id="MobiDB-lite"/>
    </source>
</evidence>
<protein>
    <submittedName>
        <fullName evidence="2">Uncharacterized protein</fullName>
    </submittedName>
</protein>
<geneLocation type="plasmid" evidence="2 3">
    <name>pROB01</name>
</geneLocation>
<dbReference type="EMBL" id="AP011116">
    <property type="protein sequence ID" value="BAH56079.1"/>
    <property type="molecule type" value="Genomic_DNA"/>
</dbReference>
<proteinExistence type="predicted"/>